<dbReference type="PANTHER" id="PTHR43571">
    <property type="entry name" value="NADP-SPECIFIC GLUTAMATE DEHYDROGENASE 1-RELATED"/>
    <property type="match status" value="1"/>
</dbReference>
<feature type="binding site" evidence="6">
    <location>
        <position position="217"/>
    </location>
    <ligand>
        <name>NAD(+)</name>
        <dbReference type="ChEBI" id="CHEBI:57540"/>
    </ligand>
</feature>
<dbReference type="InterPro" id="IPR014362">
    <property type="entry name" value="Glu_DH"/>
</dbReference>
<feature type="binding site" evidence="6">
    <location>
        <position position="248"/>
    </location>
    <ligand>
        <name>NAD(+)</name>
        <dbReference type="ChEBI" id="CHEBI:57540"/>
    </ligand>
</feature>
<dbReference type="PRINTS" id="PR00082">
    <property type="entry name" value="GLFDHDRGNASE"/>
</dbReference>
<feature type="binding site" evidence="6">
    <location>
        <position position="172"/>
    </location>
    <ligand>
        <name>substrate</name>
    </ligand>
</feature>
<dbReference type="Pfam" id="PF02812">
    <property type="entry name" value="ELFV_dehydrog_N"/>
    <property type="match status" value="1"/>
</dbReference>
<feature type="binding site" evidence="6">
    <location>
        <position position="121"/>
    </location>
    <ligand>
        <name>substrate</name>
    </ligand>
</feature>
<evidence type="ECO:0000256" key="6">
    <source>
        <dbReference type="PIRSR" id="PIRSR000185-2"/>
    </source>
</evidence>
<dbReference type="InterPro" id="IPR036291">
    <property type="entry name" value="NAD(P)-bd_dom_sf"/>
</dbReference>
<dbReference type="SMART" id="SM00839">
    <property type="entry name" value="ELFV_dehydrog"/>
    <property type="match status" value="1"/>
</dbReference>
<keyword evidence="6" id="KW-0520">NAD</keyword>
<dbReference type="SUPFAM" id="SSF53223">
    <property type="entry name" value="Aminoacid dehydrogenase-like, N-terminal domain"/>
    <property type="match status" value="1"/>
</dbReference>
<proteinExistence type="inferred from homology"/>
<dbReference type="CDD" id="cd05313">
    <property type="entry name" value="NAD_bind_2_Glu_DH"/>
    <property type="match status" value="1"/>
</dbReference>
<dbReference type="GO" id="GO:0005829">
    <property type="term" value="C:cytosol"/>
    <property type="evidence" value="ECO:0007669"/>
    <property type="project" value="TreeGrafter"/>
</dbReference>
<dbReference type="InterPro" id="IPR006096">
    <property type="entry name" value="Glu/Leu/Phe/Val/Trp_DH_C"/>
</dbReference>
<dbReference type="EMBL" id="AP022591">
    <property type="protein sequence ID" value="BBY45980.1"/>
    <property type="molecule type" value="Genomic_DNA"/>
</dbReference>
<dbReference type="Pfam" id="PF00208">
    <property type="entry name" value="ELFV_dehydrog"/>
    <property type="match status" value="1"/>
</dbReference>
<comment type="subunit">
    <text evidence="2">Homohexamer.</text>
</comment>
<dbReference type="Gene3D" id="3.40.50.10860">
    <property type="entry name" value="Leucine Dehydrogenase, chain A, domain 1"/>
    <property type="match status" value="1"/>
</dbReference>
<keyword evidence="11" id="KW-1185">Reference proteome</keyword>
<evidence type="ECO:0000256" key="4">
    <source>
        <dbReference type="PIRNR" id="PIRNR000185"/>
    </source>
</evidence>
<evidence type="ECO:0000259" key="9">
    <source>
        <dbReference type="SMART" id="SM00839"/>
    </source>
</evidence>
<feature type="binding site" evidence="6">
    <location>
        <position position="385"/>
    </location>
    <ligand>
        <name>substrate</name>
    </ligand>
</feature>
<keyword evidence="6" id="KW-0547">Nucleotide-binding</keyword>
<dbReference type="InterPro" id="IPR046346">
    <property type="entry name" value="Aminoacid_DH-like_N_sf"/>
</dbReference>
<dbReference type="FunFam" id="3.40.50.720:FF:000030">
    <property type="entry name" value="Glutamate dehydrogenase"/>
    <property type="match status" value="1"/>
</dbReference>
<evidence type="ECO:0000256" key="3">
    <source>
        <dbReference type="ARBA" id="ARBA00023002"/>
    </source>
</evidence>
<dbReference type="FunFam" id="1.10.285.10:FF:000001">
    <property type="entry name" value="Glutamate dehydrogenase"/>
    <property type="match status" value="1"/>
</dbReference>
<dbReference type="InterPro" id="IPR033922">
    <property type="entry name" value="NAD_bind_Glu_DH"/>
</dbReference>
<dbReference type="KEGG" id="mcee:MCEL_42750"/>
<dbReference type="Gene3D" id="1.10.285.10">
    <property type="entry name" value="Glutamate Dehydrogenase, chain A, domain 3"/>
    <property type="match status" value="2"/>
</dbReference>
<evidence type="ECO:0000313" key="10">
    <source>
        <dbReference type="EMBL" id="BBY45980.1"/>
    </source>
</evidence>
<evidence type="ECO:0000313" key="11">
    <source>
        <dbReference type="Proteomes" id="UP000466431"/>
    </source>
</evidence>
<evidence type="ECO:0000256" key="2">
    <source>
        <dbReference type="ARBA" id="ARBA00011643"/>
    </source>
</evidence>
<comment type="similarity">
    <text evidence="1 4 8">Belongs to the Glu/Leu/Phe/Val dehydrogenases family.</text>
</comment>
<dbReference type="SUPFAM" id="SSF51735">
    <property type="entry name" value="NAD(P)-binding Rossmann-fold domains"/>
    <property type="match status" value="1"/>
</dbReference>
<keyword evidence="3 4" id="KW-0560">Oxidoreductase</keyword>
<evidence type="ECO:0000256" key="1">
    <source>
        <dbReference type="ARBA" id="ARBA00006382"/>
    </source>
</evidence>
<evidence type="ECO:0000256" key="7">
    <source>
        <dbReference type="PIRSR" id="PIRSR000185-3"/>
    </source>
</evidence>
<dbReference type="PIRSF" id="PIRSF000185">
    <property type="entry name" value="Glu_DH"/>
    <property type="match status" value="1"/>
</dbReference>
<dbReference type="AlphaFoldDB" id="A0A7I7RNS1"/>
<feature type="active site" description="Proton donor" evidence="5">
    <location>
        <position position="133"/>
    </location>
</feature>
<dbReference type="InterPro" id="IPR006095">
    <property type="entry name" value="Glu/Leu/Phe/Val/Trp_DH"/>
</dbReference>
<feature type="site" description="Important for catalysis" evidence="7">
    <location>
        <position position="173"/>
    </location>
</feature>
<dbReference type="GO" id="GO:0004354">
    <property type="term" value="F:glutamate dehydrogenase (NADP+) activity"/>
    <property type="evidence" value="ECO:0007669"/>
    <property type="project" value="TreeGrafter"/>
</dbReference>
<sequence>MIRKVNGLHEKLHDLYEEVARRNAGETEFHQSVFEVLTSLGPVVEKHPEYVDSEVIRRLCEPERQIIFRVPWVDDRGTVQINRGFRVEFNSALGPFKGGLRFHPSVYLGIVKFLGFEQIFKNSLTGMPIGGGKGGADFDPKGRTDDEVMRFCQSFMTELYRHLGEYTDVPAGDAGVGMREIGYLFGQYKRITNRYESGTLTGKGLTWGGSQVRTEATGYGTVFFVNEILKANNDSFEGKHAVVSGSGNVAIYAIEKIQELGGIVVACSDSSGYVVDEKGIDLEILKEIKEVRRGRVADYAEMRGGAVTFVEDRNVWNVPCEIALPCATQNEINGDEALALIANGCRIVAEGANMPCSPAAVKHFAGAGVTFAPGKAANAGGVATSALEMQQNASRDSWTFVDTEQRLEQIMRRIHNRCLATADEYGQPGNYVAGANIAGFIRVADAMLALGLV</sequence>
<feature type="binding site" evidence="6">
    <location>
        <position position="118"/>
    </location>
    <ligand>
        <name>substrate</name>
    </ligand>
</feature>
<dbReference type="Proteomes" id="UP000466431">
    <property type="component" value="Chromosome"/>
</dbReference>
<dbReference type="NCBIfam" id="NF006929">
    <property type="entry name" value="PRK09414.1"/>
    <property type="match status" value="1"/>
</dbReference>
<protein>
    <recommendedName>
        <fullName evidence="4">Glutamate dehydrogenase</fullName>
    </recommendedName>
</protein>
<evidence type="ECO:0000256" key="5">
    <source>
        <dbReference type="PIRSR" id="PIRSR000185-1"/>
    </source>
</evidence>
<dbReference type="InterPro" id="IPR050724">
    <property type="entry name" value="Glu_Leu_Phe_Val_DH"/>
</dbReference>
<dbReference type="GO" id="GO:0000166">
    <property type="term" value="F:nucleotide binding"/>
    <property type="evidence" value="ECO:0007669"/>
    <property type="project" value="UniProtKB-KW"/>
</dbReference>
<name>A0A7I7RNS1_MYCCF</name>
<accession>A0A7I7RNS1</accession>
<feature type="domain" description="Glutamate/phenylalanine/leucine/valine/L-tryptophan dehydrogenase C-terminal" evidence="9">
    <location>
        <begin position="210"/>
        <end position="451"/>
    </location>
</feature>
<dbReference type="PANTHER" id="PTHR43571:SF1">
    <property type="entry name" value="NADP-SPECIFIC GLUTAMATE DEHYDROGENASE 1-RELATED"/>
    <property type="match status" value="1"/>
</dbReference>
<dbReference type="GO" id="GO:0006537">
    <property type="term" value="P:glutamate biosynthetic process"/>
    <property type="evidence" value="ECO:0007669"/>
    <property type="project" value="TreeGrafter"/>
</dbReference>
<feature type="binding site" evidence="6">
    <location>
        <position position="97"/>
    </location>
    <ligand>
        <name>substrate</name>
    </ligand>
</feature>
<dbReference type="FunFam" id="3.40.50.10860:FF:000002">
    <property type="entry name" value="Glutamate dehydrogenase"/>
    <property type="match status" value="1"/>
</dbReference>
<organism evidence="10 11">
    <name type="scientific">Mycolicibacterium celeriflavum</name>
    <name type="common">Mycobacterium celeriflavum</name>
    <dbReference type="NCBI Taxonomy" id="1249101"/>
    <lineage>
        <taxon>Bacteria</taxon>
        <taxon>Bacillati</taxon>
        <taxon>Actinomycetota</taxon>
        <taxon>Actinomycetes</taxon>
        <taxon>Mycobacteriales</taxon>
        <taxon>Mycobacteriaceae</taxon>
        <taxon>Mycolicibacterium</taxon>
    </lineage>
</organism>
<dbReference type="InterPro" id="IPR006097">
    <property type="entry name" value="Glu/Leu/Phe/Val/Trp_DH_dimer"/>
</dbReference>
<dbReference type="Gene3D" id="3.40.50.720">
    <property type="entry name" value="NAD(P)-binding Rossmann-like Domain"/>
    <property type="match status" value="1"/>
</dbReference>
<evidence type="ECO:0000256" key="8">
    <source>
        <dbReference type="RuleBase" id="RU004417"/>
    </source>
</evidence>
<gene>
    <name evidence="10" type="ORF">MCEL_42750</name>
</gene>
<reference evidence="10 11" key="1">
    <citation type="journal article" date="2019" name="Emerg. Microbes Infect.">
        <title>Comprehensive subspecies identification of 175 nontuberculous mycobacteria species based on 7547 genomic profiles.</title>
        <authorList>
            <person name="Matsumoto Y."/>
            <person name="Kinjo T."/>
            <person name="Motooka D."/>
            <person name="Nabeya D."/>
            <person name="Jung N."/>
            <person name="Uechi K."/>
            <person name="Horii T."/>
            <person name="Iida T."/>
            <person name="Fujita J."/>
            <person name="Nakamura S."/>
        </authorList>
    </citation>
    <scope>NUCLEOTIDE SEQUENCE [LARGE SCALE GENOMIC DNA]</scope>
    <source>
        <strain evidence="10 11">JCM 18439</strain>
    </source>
</reference>